<evidence type="ECO:0000313" key="2">
    <source>
        <dbReference type="EMBL" id="QEC48215.1"/>
    </source>
</evidence>
<keyword evidence="2" id="KW-0238">DNA-binding</keyword>
<dbReference type="GO" id="GO:0003677">
    <property type="term" value="F:DNA binding"/>
    <property type="evidence" value="ECO:0007669"/>
    <property type="project" value="UniProtKB-KW"/>
</dbReference>
<dbReference type="RefSeq" id="WP_146919507.1">
    <property type="nucleotide sequence ID" value="NZ_CP042430.1"/>
</dbReference>
<accession>A0A5B8U5Q4</accession>
<evidence type="ECO:0000313" key="3">
    <source>
        <dbReference type="Proteomes" id="UP000321805"/>
    </source>
</evidence>
<dbReference type="InterPro" id="IPR025707">
    <property type="entry name" value="DNA_bp_PD1"/>
</dbReference>
<dbReference type="EMBL" id="CP042430">
    <property type="protein sequence ID" value="QEC48215.1"/>
    <property type="molecule type" value="Genomic_DNA"/>
</dbReference>
<evidence type="ECO:0000259" key="1">
    <source>
        <dbReference type="PROSITE" id="PS51742"/>
    </source>
</evidence>
<dbReference type="Gene3D" id="3.30.1330.80">
    <property type="entry name" value="Hypothetical protein, similar to alpha- acetolactate decarboxylase, domain 2"/>
    <property type="match status" value="1"/>
</dbReference>
<dbReference type="PANTHER" id="PTHR34988">
    <property type="entry name" value="PROTEIN, PUTATIVE-RELATED"/>
    <property type="match status" value="1"/>
</dbReference>
<reference evidence="2 3" key="1">
    <citation type="journal article" date="2018" name="J. Microbiol.">
        <title>Baekduia soli gen. nov., sp. nov., a novel bacterium isolated from the soil of Baekdu Mountain and proposal of a novel family name, Baekduiaceae fam. nov.</title>
        <authorList>
            <person name="An D.S."/>
            <person name="Siddiqi M.Z."/>
            <person name="Kim K.H."/>
            <person name="Yu H.S."/>
            <person name="Im W.T."/>
        </authorList>
    </citation>
    <scope>NUCLEOTIDE SEQUENCE [LARGE SCALE GENOMIC DNA]</scope>
    <source>
        <strain evidence="2 3">BR7-21</strain>
    </source>
</reference>
<dbReference type="OrthoDB" id="9798999at2"/>
<dbReference type="Proteomes" id="UP000321805">
    <property type="component" value="Chromosome"/>
</dbReference>
<dbReference type="SUPFAM" id="SSF117856">
    <property type="entry name" value="AF0104/ALDC/Ptd012-like"/>
    <property type="match status" value="1"/>
</dbReference>
<dbReference type="PROSITE" id="PS51742">
    <property type="entry name" value="PPC"/>
    <property type="match status" value="1"/>
</dbReference>
<dbReference type="AlphaFoldDB" id="A0A5B8U5Q4"/>
<dbReference type="CDD" id="cd11378">
    <property type="entry name" value="DUF296"/>
    <property type="match status" value="1"/>
</dbReference>
<sequence length="151" mass="16485">MHAHHLRHAHDNRTDALVFDAGDEVIALLSEWCRDERLPGARFTAIGAFSQATVGWFDWDARSYRDISFDEQVEVLSLMGDVAADPEGRPSVHAHVVLGRSDGAAVGGHLLRAVVRPTLELVIDVVPAHLRKRVDDRSGLALIDLEAGAGH</sequence>
<dbReference type="InterPro" id="IPR005175">
    <property type="entry name" value="PPC_dom"/>
</dbReference>
<organism evidence="2 3">
    <name type="scientific">Baekduia soli</name>
    <dbReference type="NCBI Taxonomy" id="496014"/>
    <lineage>
        <taxon>Bacteria</taxon>
        <taxon>Bacillati</taxon>
        <taxon>Actinomycetota</taxon>
        <taxon>Thermoleophilia</taxon>
        <taxon>Solirubrobacterales</taxon>
        <taxon>Baekduiaceae</taxon>
        <taxon>Baekduia</taxon>
    </lineage>
</organism>
<name>A0A5B8U5Q4_9ACTN</name>
<dbReference type="PANTHER" id="PTHR34988:SF1">
    <property type="entry name" value="DNA-BINDING PROTEIN"/>
    <property type="match status" value="1"/>
</dbReference>
<keyword evidence="3" id="KW-1185">Reference proteome</keyword>
<gene>
    <name evidence="2" type="ORF">FSW04_11995</name>
</gene>
<dbReference type="PIRSF" id="PIRSF016702">
    <property type="entry name" value="DNA_bp_PD1"/>
    <property type="match status" value="1"/>
</dbReference>
<feature type="domain" description="PPC" evidence="1">
    <location>
        <begin position="9"/>
        <end position="146"/>
    </location>
</feature>
<dbReference type="Pfam" id="PF03479">
    <property type="entry name" value="PCC"/>
    <property type="match status" value="1"/>
</dbReference>
<dbReference type="KEGG" id="bsol:FSW04_11995"/>
<proteinExistence type="predicted"/>
<protein>
    <submittedName>
        <fullName evidence="2">DNA-binding protein</fullName>
    </submittedName>
</protein>